<dbReference type="GO" id="GO:0005576">
    <property type="term" value="C:extracellular region"/>
    <property type="evidence" value="ECO:0007669"/>
    <property type="project" value="UniProtKB-SubCell"/>
</dbReference>
<protein>
    <submittedName>
        <fullName evidence="4">Complement C1q-like protein 3</fullName>
    </submittedName>
</protein>
<dbReference type="SUPFAM" id="SSF49842">
    <property type="entry name" value="TNF-like"/>
    <property type="match status" value="1"/>
</dbReference>
<dbReference type="InterPro" id="IPR050822">
    <property type="entry name" value="Cerebellin_Synaptic_Org"/>
</dbReference>
<dbReference type="PRINTS" id="PR00007">
    <property type="entry name" value="COMPLEMNTC1Q"/>
</dbReference>
<dbReference type="PANTHER" id="PTHR22923">
    <property type="entry name" value="CEREBELLIN-RELATED"/>
    <property type="match status" value="1"/>
</dbReference>
<dbReference type="HOGENOM" id="CLU_776719_0_0_1"/>
<dbReference type="AlphaFoldDB" id="K1PT82"/>
<comment type="subcellular location">
    <subcellularLocation>
        <location evidence="1">Secreted</location>
    </subcellularLocation>
</comment>
<evidence type="ECO:0000256" key="3">
    <source>
        <dbReference type="ARBA" id="ARBA00022729"/>
    </source>
</evidence>
<dbReference type="InterPro" id="IPR008983">
    <property type="entry name" value="Tumour_necrosis_fac-like_dom"/>
</dbReference>
<dbReference type="EMBL" id="JH818747">
    <property type="protein sequence ID" value="EKC19605.1"/>
    <property type="molecule type" value="Genomic_DNA"/>
</dbReference>
<organism evidence="4">
    <name type="scientific">Magallana gigas</name>
    <name type="common">Pacific oyster</name>
    <name type="synonym">Crassostrea gigas</name>
    <dbReference type="NCBI Taxonomy" id="29159"/>
    <lineage>
        <taxon>Eukaryota</taxon>
        <taxon>Metazoa</taxon>
        <taxon>Spiralia</taxon>
        <taxon>Lophotrochozoa</taxon>
        <taxon>Mollusca</taxon>
        <taxon>Bivalvia</taxon>
        <taxon>Autobranchia</taxon>
        <taxon>Pteriomorphia</taxon>
        <taxon>Ostreida</taxon>
        <taxon>Ostreoidea</taxon>
        <taxon>Ostreidae</taxon>
        <taxon>Magallana</taxon>
    </lineage>
</organism>
<dbReference type="InterPro" id="IPR001073">
    <property type="entry name" value="C1q_dom"/>
</dbReference>
<dbReference type="SMART" id="SM00110">
    <property type="entry name" value="C1Q"/>
    <property type="match status" value="1"/>
</dbReference>
<reference evidence="4" key="1">
    <citation type="journal article" date="2012" name="Nature">
        <title>The oyster genome reveals stress adaptation and complexity of shell formation.</title>
        <authorList>
            <person name="Zhang G."/>
            <person name="Fang X."/>
            <person name="Guo X."/>
            <person name="Li L."/>
            <person name="Luo R."/>
            <person name="Xu F."/>
            <person name="Yang P."/>
            <person name="Zhang L."/>
            <person name="Wang X."/>
            <person name="Qi H."/>
            <person name="Xiong Z."/>
            <person name="Que H."/>
            <person name="Xie Y."/>
            <person name="Holland P.W."/>
            <person name="Paps J."/>
            <person name="Zhu Y."/>
            <person name="Wu F."/>
            <person name="Chen Y."/>
            <person name="Wang J."/>
            <person name="Peng C."/>
            <person name="Meng J."/>
            <person name="Yang L."/>
            <person name="Liu J."/>
            <person name="Wen B."/>
            <person name="Zhang N."/>
            <person name="Huang Z."/>
            <person name="Zhu Q."/>
            <person name="Feng Y."/>
            <person name="Mount A."/>
            <person name="Hedgecock D."/>
            <person name="Xu Z."/>
            <person name="Liu Y."/>
            <person name="Domazet-Loso T."/>
            <person name="Du Y."/>
            <person name="Sun X."/>
            <person name="Zhang S."/>
            <person name="Liu B."/>
            <person name="Cheng P."/>
            <person name="Jiang X."/>
            <person name="Li J."/>
            <person name="Fan D."/>
            <person name="Wang W."/>
            <person name="Fu W."/>
            <person name="Wang T."/>
            <person name="Wang B."/>
            <person name="Zhang J."/>
            <person name="Peng Z."/>
            <person name="Li Y."/>
            <person name="Li N."/>
            <person name="Wang J."/>
            <person name="Chen M."/>
            <person name="He Y."/>
            <person name="Tan F."/>
            <person name="Song X."/>
            <person name="Zheng Q."/>
            <person name="Huang R."/>
            <person name="Yang H."/>
            <person name="Du X."/>
            <person name="Chen L."/>
            <person name="Yang M."/>
            <person name="Gaffney P.M."/>
            <person name="Wang S."/>
            <person name="Luo L."/>
            <person name="She Z."/>
            <person name="Ming Y."/>
            <person name="Huang W."/>
            <person name="Zhang S."/>
            <person name="Huang B."/>
            <person name="Zhang Y."/>
            <person name="Qu T."/>
            <person name="Ni P."/>
            <person name="Miao G."/>
            <person name="Wang J."/>
            <person name="Wang Q."/>
            <person name="Steinberg C.E."/>
            <person name="Wang H."/>
            <person name="Li N."/>
            <person name="Qian L."/>
            <person name="Zhang G."/>
            <person name="Li Y."/>
            <person name="Yang H."/>
            <person name="Liu X."/>
            <person name="Wang J."/>
            <person name="Yin Y."/>
            <person name="Wang J."/>
        </authorList>
    </citation>
    <scope>NUCLEOTIDE SEQUENCE [LARGE SCALE GENOMIC DNA]</scope>
    <source>
        <strain evidence="4">05x7-T-G4-1.051#20</strain>
    </source>
</reference>
<accession>K1PT82</accession>
<sequence length="364" mass="41542">MTENMHSSPDLKNAIQKIDELQKSMLAQEKRISILERRPEESEVRTGMEFRKILKEQNDRIAQLEERIQELESAIKVEKYAPIETYEYKPYSDAERNSIQSNKNIYRKDGSLTGTAVVQVNQSDNVLVRTGPRLHSGSIKIEELQKIVLAQDKRISMLERRPEESEVRTEIDFRKIVKEQNDRIAQLEARIQELESAKEVEEYATIETKEYEIYSDSKERLLSIQPTTVPLDSVAFYAYLSSGIPASVAHRIIAFDTVITNVGNAYHPHMGTFIAPKSGLYVFTWTIRLYGQTYHTTELVVNNNIVNALYFNPNNQIDGVVSSTTVVNVNQGDDVLIRTSSDYHNGEIKSGSNGRSSFAGWRLM</sequence>
<evidence type="ECO:0000256" key="2">
    <source>
        <dbReference type="ARBA" id="ARBA00022525"/>
    </source>
</evidence>
<evidence type="ECO:0000256" key="1">
    <source>
        <dbReference type="ARBA" id="ARBA00004613"/>
    </source>
</evidence>
<keyword evidence="3" id="KW-0732">Signal</keyword>
<evidence type="ECO:0000313" key="4">
    <source>
        <dbReference type="EMBL" id="EKC19605.1"/>
    </source>
</evidence>
<name>K1PT82_MAGGI</name>
<proteinExistence type="predicted"/>
<keyword evidence="2" id="KW-0964">Secreted</keyword>
<dbReference type="Gene3D" id="2.60.120.40">
    <property type="match status" value="1"/>
</dbReference>
<dbReference type="InParanoid" id="K1PT82"/>
<dbReference type="PROSITE" id="PS50871">
    <property type="entry name" value="C1Q"/>
    <property type="match status" value="1"/>
</dbReference>
<dbReference type="Pfam" id="PF00386">
    <property type="entry name" value="C1q"/>
    <property type="match status" value="1"/>
</dbReference>
<dbReference type="PANTHER" id="PTHR22923:SF116">
    <property type="entry name" value="C1Q DOMAIN-CONTAINING PROTEIN"/>
    <property type="match status" value="1"/>
</dbReference>
<gene>
    <name evidence="4" type="ORF">CGI_10008113</name>
</gene>